<reference evidence="1 2" key="1">
    <citation type="submission" date="2019-05" db="EMBL/GenBank/DDBJ databases">
        <title>Another draft genome of Portunus trituberculatus and its Hox gene families provides insights of decapod evolution.</title>
        <authorList>
            <person name="Jeong J.-H."/>
            <person name="Song I."/>
            <person name="Kim S."/>
            <person name="Choi T."/>
            <person name="Kim D."/>
            <person name="Ryu S."/>
            <person name="Kim W."/>
        </authorList>
    </citation>
    <scope>NUCLEOTIDE SEQUENCE [LARGE SCALE GENOMIC DNA]</scope>
    <source>
        <tissue evidence="1">Muscle</tissue>
    </source>
</reference>
<organism evidence="1 2">
    <name type="scientific">Portunus trituberculatus</name>
    <name type="common">Swimming crab</name>
    <name type="synonym">Neptunus trituberculatus</name>
    <dbReference type="NCBI Taxonomy" id="210409"/>
    <lineage>
        <taxon>Eukaryota</taxon>
        <taxon>Metazoa</taxon>
        <taxon>Ecdysozoa</taxon>
        <taxon>Arthropoda</taxon>
        <taxon>Crustacea</taxon>
        <taxon>Multicrustacea</taxon>
        <taxon>Malacostraca</taxon>
        <taxon>Eumalacostraca</taxon>
        <taxon>Eucarida</taxon>
        <taxon>Decapoda</taxon>
        <taxon>Pleocyemata</taxon>
        <taxon>Brachyura</taxon>
        <taxon>Eubrachyura</taxon>
        <taxon>Portunoidea</taxon>
        <taxon>Portunidae</taxon>
        <taxon>Portuninae</taxon>
        <taxon>Portunus</taxon>
    </lineage>
</organism>
<dbReference type="Proteomes" id="UP000324222">
    <property type="component" value="Unassembled WGS sequence"/>
</dbReference>
<dbReference type="EMBL" id="VSRR010006465">
    <property type="protein sequence ID" value="MPC44844.1"/>
    <property type="molecule type" value="Genomic_DNA"/>
</dbReference>
<evidence type="ECO:0000313" key="2">
    <source>
        <dbReference type="Proteomes" id="UP000324222"/>
    </source>
</evidence>
<dbReference type="AlphaFoldDB" id="A0A5B7FKC7"/>
<keyword evidence="2" id="KW-1185">Reference proteome</keyword>
<proteinExistence type="predicted"/>
<accession>A0A5B7FKC7</accession>
<evidence type="ECO:0000313" key="1">
    <source>
        <dbReference type="EMBL" id="MPC44844.1"/>
    </source>
</evidence>
<sequence>MRSTGYRQAYRRAAAGTVYETARASLAYREKTTSTSPTWPFREPRPAHIPRWSRESAAVQDGPGSPDWQAWKQYPCKALRQQ</sequence>
<comment type="caution">
    <text evidence="1">The sequence shown here is derived from an EMBL/GenBank/DDBJ whole genome shotgun (WGS) entry which is preliminary data.</text>
</comment>
<name>A0A5B7FKC7_PORTR</name>
<protein>
    <submittedName>
        <fullName evidence="1">Uncharacterized protein</fullName>
    </submittedName>
</protein>
<gene>
    <name evidence="1" type="ORF">E2C01_038524</name>
</gene>